<reference evidence="2 3" key="1">
    <citation type="journal article" date="2023" name="Nucleic Acids Res.">
        <title>The hologenome of Daphnia magna reveals possible DNA methylation and microbiome-mediated evolution of the host genome.</title>
        <authorList>
            <person name="Chaturvedi A."/>
            <person name="Li X."/>
            <person name="Dhandapani V."/>
            <person name="Marshall H."/>
            <person name="Kissane S."/>
            <person name="Cuenca-Cambronero M."/>
            <person name="Asole G."/>
            <person name="Calvet F."/>
            <person name="Ruiz-Romero M."/>
            <person name="Marangio P."/>
            <person name="Guigo R."/>
            <person name="Rago D."/>
            <person name="Mirbahai L."/>
            <person name="Eastwood N."/>
            <person name="Colbourne J.K."/>
            <person name="Zhou J."/>
            <person name="Mallon E."/>
            <person name="Orsini L."/>
        </authorList>
    </citation>
    <scope>NUCLEOTIDE SEQUENCE [LARGE SCALE GENOMIC DNA]</scope>
    <source>
        <strain evidence="2">LRV0_1</strain>
    </source>
</reference>
<dbReference type="EMBL" id="JAOYFB010000039">
    <property type="protein sequence ID" value="KAK4030241.1"/>
    <property type="molecule type" value="Genomic_DNA"/>
</dbReference>
<dbReference type="Proteomes" id="UP001234178">
    <property type="component" value="Unassembled WGS sequence"/>
</dbReference>
<feature type="region of interest" description="Disordered" evidence="1">
    <location>
        <begin position="69"/>
        <end position="111"/>
    </location>
</feature>
<feature type="compositionally biased region" description="Basic and acidic residues" evidence="1">
    <location>
        <begin position="82"/>
        <end position="91"/>
    </location>
</feature>
<organism evidence="2 3">
    <name type="scientific">Daphnia magna</name>
    <dbReference type="NCBI Taxonomy" id="35525"/>
    <lineage>
        <taxon>Eukaryota</taxon>
        <taxon>Metazoa</taxon>
        <taxon>Ecdysozoa</taxon>
        <taxon>Arthropoda</taxon>
        <taxon>Crustacea</taxon>
        <taxon>Branchiopoda</taxon>
        <taxon>Diplostraca</taxon>
        <taxon>Cladocera</taxon>
        <taxon>Anomopoda</taxon>
        <taxon>Daphniidae</taxon>
        <taxon>Daphnia</taxon>
    </lineage>
</organism>
<accession>A0ABR0AYS9</accession>
<name>A0ABR0AYS9_9CRUS</name>
<comment type="caution">
    <text evidence="2">The sequence shown here is derived from an EMBL/GenBank/DDBJ whole genome shotgun (WGS) entry which is preliminary data.</text>
</comment>
<evidence type="ECO:0000256" key="1">
    <source>
        <dbReference type="SAM" id="MobiDB-lite"/>
    </source>
</evidence>
<evidence type="ECO:0000313" key="2">
    <source>
        <dbReference type="EMBL" id="KAK4030241.1"/>
    </source>
</evidence>
<evidence type="ECO:0000313" key="3">
    <source>
        <dbReference type="Proteomes" id="UP001234178"/>
    </source>
</evidence>
<protein>
    <submittedName>
        <fullName evidence="2">Uncharacterized protein</fullName>
    </submittedName>
</protein>
<sequence length="111" mass="12251">MATQNVIIVASFPPSLANQTKNNECNSPQMKNGCPQQIKAQCSPIEKNLEKNKIIPNNLHRKKTALVNSTAYAHTHSTHTHTHTDGNEKAELNCSRPSRSHDLSRTPTLGL</sequence>
<gene>
    <name evidence="2" type="ORF">OUZ56_023228</name>
</gene>
<proteinExistence type="predicted"/>
<keyword evidence="3" id="KW-1185">Reference proteome</keyword>